<dbReference type="InterPro" id="IPR008136">
    <property type="entry name" value="CinA_C"/>
</dbReference>
<dbReference type="RefSeq" id="WP_418891549.1">
    <property type="nucleotide sequence ID" value="NZ_JBEUWX010000002.1"/>
</dbReference>
<keyword evidence="3" id="KW-1185">Reference proteome</keyword>
<evidence type="ECO:0000259" key="1">
    <source>
        <dbReference type="Pfam" id="PF02464"/>
    </source>
</evidence>
<feature type="domain" description="CinA C-terminal" evidence="1">
    <location>
        <begin position="22"/>
        <end position="173"/>
    </location>
</feature>
<dbReference type="Gene3D" id="3.90.950.20">
    <property type="entry name" value="CinA-like"/>
    <property type="match status" value="1"/>
</dbReference>
<evidence type="ECO:0000313" key="2">
    <source>
        <dbReference type="EMBL" id="MFA9950496.1"/>
    </source>
</evidence>
<dbReference type="Proteomes" id="UP001574673">
    <property type="component" value="Unassembled WGS sequence"/>
</dbReference>
<proteinExistence type="predicted"/>
<sequence>MTDADPMPASAPISAPTQAALEALAARVGEMLGTRGQRLATAESCTGGWVAQCLTAIAGSSVWFERGFVTYSNAAKQEMLGVAAETLALHGAVSEATAAAMATGALAHSCADFALAITGVAGPSGGSAEKPVGLVCFAWAARSGALRVSTRRFSGTRAQVRAQAVAYALSGLLAEPEDSAVGVMSA</sequence>
<gene>
    <name evidence="2" type="ORF">ABCS64_09240</name>
</gene>
<reference evidence="3" key="1">
    <citation type="submission" date="2024-06" db="EMBL/GenBank/DDBJ databases">
        <title>Radixoralia hellwigii gen. nov., sp nov., isolated from a root canal in the human oral cavity.</title>
        <authorList>
            <person name="Bartsch S."/>
            <person name="Wittmer A."/>
            <person name="Schulz A.-K."/>
            <person name="Neumann-Schaal M."/>
            <person name="Wolf J."/>
            <person name="Gronow S."/>
            <person name="Tennert C."/>
            <person name="Haecker G."/>
            <person name="Cieplik F."/>
            <person name="Al-Ahmad A."/>
        </authorList>
    </citation>
    <scope>NUCLEOTIDE SEQUENCE [LARGE SCALE GENOMIC DNA]</scope>
    <source>
        <strain evidence="3">Wk13</strain>
    </source>
</reference>
<dbReference type="NCBIfam" id="TIGR00199">
    <property type="entry name" value="PncC_domain"/>
    <property type="match status" value="1"/>
</dbReference>
<organism evidence="2 3">
    <name type="scientific">Dentiradicibacter hellwigii</name>
    <dbReference type="NCBI Taxonomy" id="3149053"/>
    <lineage>
        <taxon>Bacteria</taxon>
        <taxon>Pseudomonadati</taxon>
        <taxon>Pseudomonadota</taxon>
        <taxon>Betaproteobacteria</taxon>
        <taxon>Rhodocyclales</taxon>
        <taxon>Rhodocyclaceae</taxon>
        <taxon>Dentiradicibacter</taxon>
    </lineage>
</organism>
<dbReference type="SUPFAM" id="SSF142433">
    <property type="entry name" value="CinA-like"/>
    <property type="match status" value="1"/>
</dbReference>
<name>A0ABV4UFW7_9RHOO</name>
<evidence type="ECO:0000313" key="3">
    <source>
        <dbReference type="Proteomes" id="UP001574673"/>
    </source>
</evidence>
<dbReference type="InterPro" id="IPR036653">
    <property type="entry name" value="CinA-like_C"/>
</dbReference>
<dbReference type="Pfam" id="PF02464">
    <property type="entry name" value="CinA"/>
    <property type="match status" value="1"/>
</dbReference>
<dbReference type="EMBL" id="JBEUWX010000002">
    <property type="protein sequence ID" value="MFA9950496.1"/>
    <property type="molecule type" value="Genomic_DNA"/>
</dbReference>
<accession>A0ABV4UFW7</accession>
<comment type="caution">
    <text evidence="2">The sequence shown here is derived from an EMBL/GenBank/DDBJ whole genome shotgun (WGS) entry which is preliminary data.</text>
</comment>
<protein>
    <submittedName>
        <fullName evidence="2">Nicotinamide-nucleotide amidohydrolase family protein</fullName>
    </submittedName>
</protein>